<keyword evidence="1" id="KW-0472">Membrane</keyword>
<dbReference type="Pfam" id="PF16927">
    <property type="entry name" value="HisKA_7TM"/>
    <property type="match status" value="1"/>
</dbReference>
<feature type="domain" description="Histidine kinase N-terminal 7TM region" evidence="2">
    <location>
        <begin position="15"/>
        <end position="139"/>
    </location>
</feature>
<sequence length="151" mass="17117">MLEIDLQTLFMQHTFVAAVICLALIVYLIPRRQTPSSRELILLLAAVAVWSFCYGMELRVSGLTAKLTWVRREYLGAAWVGLLFFRFAMVLSGRTAWISGLRGGSLIVVPVLIVIGVYTNDHHHLIWSHTWIETDSAFEIECRHKDGQSSK</sequence>
<keyword evidence="4" id="KW-1185">Reference proteome</keyword>
<keyword evidence="1" id="KW-1133">Transmembrane helix</keyword>
<organism evidence="3 4">
    <name type="scientific">Desulfosarcina ovata subsp. ovata</name>
    <dbReference type="NCBI Taxonomy" id="2752305"/>
    <lineage>
        <taxon>Bacteria</taxon>
        <taxon>Pseudomonadati</taxon>
        <taxon>Thermodesulfobacteriota</taxon>
        <taxon>Desulfobacteria</taxon>
        <taxon>Desulfobacterales</taxon>
        <taxon>Desulfosarcinaceae</taxon>
        <taxon>Desulfosarcina</taxon>
    </lineage>
</organism>
<evidence type="ECO:0000259" key="2">
    <source>
        <dbReference type="Pfam" id="PF16927"/>
    </source>
</evidence>
<accession>A0A5K8AKL2</accession>
<feature type="transmembrane region" description="Helical" evidence="1">
    <location>
        <begin position="100"/>
        <end position="118"/>
    </location>
</feature>
<protein>
    <recommendedName>
        <fullName evidence="2">Histidine kinase N-terminal 7TM region domain-containing protein</fullName>
    </recommendedName>
</protein>
<feature type="transmembrane region" description="Helical" evidence="1">
    <location>
        <begin position="6"/>
        <end position="29"/>
    </location>
</feature>
<reference evidence="3 4" key="1">
    <citation type="submission" date="2019-11" db="EMBL/GenBank/DDBJ databases">
        <title>Comparative genomics of hydrocarbon-degrading Desulfosarcina strains.</title>
        <authorList>
            <person name="Watanabe M."/>
            <person name="Kojima H."/>
            <person name="Fukui M."/>
        </authorList>
    </citation>
    <scope>NUCLEOTIDE SEQUENCE [LARGE SCALE GENOMIC DNA]</scope>
    <source>
        <strain evidence="4">oXyS1</strain>
    </source>
</reference>
<dbReference type="EMBL" id="AP021879">
    <property type="protein sequence ID" value="BBO93265.1"/>
    <property type="molecule type" value="Genomic_DNA"/>
</dbReference>
<feature type="transmembrane region" description="Helical" evidence="1">
    <location>
        <begin position="74"/>
        <end position="93"/>
    </location>
</feature>
<dbReference type="Proteomes" id="UP000422108">
    <property type="component" value="Chromosome"/>
</dbReference>
<evidence type="ECO:0000313" key="4">
    <source>
        <dbReference type="Proteomes" id="UP000422108"/>
    </source>
</evidence>
<keyword evidence="1" id="KW-0812">Transmembrane</keyword>
<name>A0A5K8AKL2_9BACT</name>
<evidence type="ECO:0000256" key="1">
    <source>
        <dbReference type="SAM" id="Phobius"/>
    </source>
</evidence>
<dbReference type="RefSeq" id="WP_155313875.1">
    <property type="nucleotide sequence ID" value="NZ_AP021879.1"/>
</dbReference>
<dbReference type="InterPro" id="IPR031621">
    <property type="entry name" value="HisKA_7TM"/>
</dbReference>
<dbReference type="AlphaFoldDB" id="A0A5K8AKL2"/>
<gene>
    <name evidence="3" type="ORF">DSCOOX_64450</name>
</gene>
<proteinExistence type="predicted"/>
<evidence type="ECO:0000313" key="3">
    <source>
        <dbReference type="EMBL" id="BBO93265.1"/>
    </source>
</evidence>
<feature type="transmembrane region" description="Helical" evidence="1">
    <location>
        <begin position="41"/>
        <end position="62"/>
    </location>
</feature>